<dbReference type="GO" id="GO:0006513">
    <property type="term" value="P:protein monoubiquitination"/>
    <property type="evidence" value="ECO:0007669"/>
    <property type="project" value="TreeGrafter"/>
</dbReference>
<keyword evidence="5" id="KW-0804">Transcription</keyword>
<feature type="domain" description="RING-type" evidence="8">
    <location>
        <begin position="45"/>
        <end position="85"/>
    </location>
</feature>
<keyword evidence="6" id="KW-0479">Metal-binding</keyword>
<reference evidence="9" key="1">
    <citation type="submission" date="2023-08" db="EMBL/GenBank/DDBJ databases">
        <title>Black Yeasts Isolated from many extreme environments.</title>
        <authorList>
            <person name="Coleine C."/>
            <person name="Stajich J.E."/>
            <person name="Selbmann L."/>
        </authorList>
    </citation>
    <scope>NUCLEOTIDE SEQUENCE</scope>
    <source>
        <strain evidence="9">CCFEE 5401</strain>
    </source>
</reference>
<evidence type="ECO:0000313" key="9">
    <source>
        <dbReference type="EMBL" id="KAK5107160.1"/>
    </source>
</evidence>
<dbReference type="PANTHER" id="PTHR46077:SF1">
    <property type="entry name" value="TOP1 BINDING ARGININE_SERINE RICH PROTEIN, E3 UBIQUITIN LIGASE"/>
    <property type="match status" value="1"/>
</dbReference>
<keyword evidence="6" id="KW-0863">Zinc-finger</keyword>
<evidence type="ECO:0000256" key="2">
    <source>
        <dbReference type="ARBA" id="ARBA00012483"/>
    </source>
</evidence>
<name>A0AAN7T934_9PEZI</name>
<sequence>MDGDGSAHEHTQLVKSSEHSDESPTNTDAPTGSHSTTNTAKLDTCTICLQIISERAVAVPCNHLSFDFLCLVSWLQEQATCPLCKAAVTKVQYDWRAPKDYKTYQVPVKKTEKRTAVRAGHRPTERSGSRTGREGTIPSDPAVRFRQRVYQQRTYAKHIGSNHVSQYRDFTPLSFTKSPDLQSRARAFLRRELQVFSFLDGILERRGGTRDYLIEYIVAVLKSHEMKAANAHAEGLVAEFLGETNAKQLLHELEAWLRSPYERLEQWDRCVQYESDNHEIKG</sequence>
<dbReference type="GO" id="GO:0000209">
    <property type="term" value="P:protein polyubiquitination"/>
    <property type="evidence" value="ECO:0007669"/>
    <property type="project" value="TreeGrafter"/>
</dbReference>
<dbReference type="Gene3D" id="3.30.40.10">
    <property type="entry name" value="Zinc/RING finger domain, C3HC4 (zinc finger)"/>
    <property type="match status" value="1"/>
</dbReference>
<keyword evidence="6" id="KW-0862">Zinc</keyword>
<feature type="compositionally biased region" description="Basic and acidic residues" evidence="7">
    <location>
        <begin position="122"/>
        <end position="133"/>
    </location>
</feature>
<dbReference type="InterPro" id="IPR001841">
    <property type="entry name" value="Znf_RING"/>
</dbReference>
<dbReference type="EC" id="2.3.2.27" evidence="2"/>
<proteinExistence type="predicted"/>
<evidence type="ECO:0000256" key="1">
    <source>
        <dbReference type="ARBA" id="ARBA00000900"/>
    </source>
</evidence>
<dbReference type="PANTHER" id="PTHR46077">
    <property type="entry name" value="E3 UBIQUITIN-PROTEIN LIGASE TOPORS"/>
    <property type="match status" value="1"/>
</dbReference>
<evidence type="ECO:0000256" key="5">
    <source>
        <dbReference type="ARBA" id="ARBA00023163"/>
    </source>
</evidence>
<dbReference type="EMBL" id="JAVRRL010000137">
    <property type="protein sequence ID" value="KAK5107160.1"/>
    <property type="molecule type" value="Genomic_DNA"/>
</dbReference>
<feature type="region of interest" description="Disordered" evidence="7">
    <location>
        <begin position="1"/>
        <end position="36"/>
    </location>
</feature>
<dbReference type="SUPFAM" id="SSF57850">
    <property type="entry name" value="RING/U-box"/>
    <property type="match status" value="1"/>
</dbReference>
<evidence type="ECO:0000313" key="10">
    <source>
        <dbReference type="Proteomes" id="UP001310890"/>
    </source>
</evidence>
<dbReference type="GO" id="GO:0008270">
    <property type="term" value="F:zinc ion binding"/>
    <property type="evidence" value="ECO:0007669"/>
    <property type="project" value="UniProtKB-KW"/>
</dbReference>
<evidence type="ECO:0000256" key="7">
    <source>
        <dbReference type="SAM" id="MobiDB-lite"/>
    </source>
</evidence>
<dbReference type="Proteomes" id="UP001310890">
    <property type="component" value="Unassembled WGS sequence"/>
</dbReference>
<feature type="compositionally biased region" description="Basic and acidic residues" evidence="7">
    <location>
        <begin position="1"/>
        <end position="22"/>
    </location>
</feature>
<feature type="compositionally biased region" description="Polar residues" evidence="7">
    <location>
        <begin position="23"/>
        <end position="36"/>
    </location>
</feature>
<accession>A0AAN7T934</accession>
<keyword evidence="4" id="KW-0805">Transcription regulation</keyword>
<comment type="catalytic activity">
    <reaction evidence="1">
        <text>S-ubiquitinyl-[E2 ubiquitin-conjugating enzyme]-L-cysteine + [acceptor protein]-L-lysine = [E2 ubiquitin-conjugating enzyme]-L-cysteine + N(6)-ubiquitinyl-[acceptor protein]-L-lysine.</text>
        <dbReference type="EC" id="2.3.2.27"/>
    </reaction>
</comment>
<dbReference type="PROSITE" id="PS50089">
    <property type="entry name" value="ZF_RING_2"/>
    <property type="match status" value="1"/>
</dbReference>
<keyword evidence="3" id="KW-0808">Transferase</keyword>
<dbReference type="InterPro" id="IPR013083">
    <property type="entry name" value="Znf_RING/FYVE/PHD"/>
</dbReference>
<dbReference type="Pfam" id="PF13639">
    <property type="entry name" value="zf-RING_2"/>
    <property type="match status" value="1"/>
</dbReference>
<evidence type="ECO:0000256" key="3">
    <source>
        <dbReference type="ARBA" id="ARBA00022679"/>
    </source>
</evidence>
<comment type="caution">
    <text evidence="9">The sequence shown here is derived from an EMBL/GenBank/DDBJ whole genome shotgun (WGS) entry which is preliminary data.</text>
</comment>
<feature type="region of interest" description="Disordered" evidence="7">
    <location>
        <begin position="116"/>
        <end position="138"/>
    </location>
</feature>
<protein>
    <recommendedName>
        <fullName evidence="2">RING-type E3 ubiquitin transferase</fullName>
        <ecNumber evidence="2">2.3.2.27</ecNumber>
    </recommendedName>
</protein>
<organism evidence="9 10">
    <name type="scientific">Meristemomyces frigidus</name>
    <dbReference type="NCBI Taxonomy" id="1508187"/>
    <lineage>
        <taxon>Eukaryota</taxon>
        <taxon>Fungi</taxon>
        <taxon>Dikarya</taxon>
        <taxon>Ascomycota</taxon>
        <taxon>Pezizomycotina</taxon>
        <taxon>Dothideomycetes</taxon>
        <taxon>Dothideomycetidae</taxon>
        <taxon>Mycosphaerellales</taxon>
        <taxon>Teratosphaeriaceae</taxon>
        <taxon>Meristemomyces</taxon>
    </lineage>
</organism>
<gene>
    <name evidence="9" type="ORF">LTR62_001685</name>
</gene>
<dbReference type="AlphaFoldDB" id="A0AAN7T934"/>
<evidence type="ECO:0000259" key="8">
    <source>
        <dbReference type="PROSITE" id="PS50089"/>
    </source>
</evidence>
<dbReference type="SMART" id="SM00184">
    <property type="entry name" value="RING"/>
    <property type="match status" value="1"/>
</dbReference>
<dbReference type="GO" id="GO:0061630">
    <property type="term" value="F:ubiquitin protein ligase activity"/>
    <property type="evidence" value="ECO:0007669"/>
    <property type="project" value="UniProtKB-EC"/>
</dbReference>
<evidence type="ECO:0000256" key="6">
    <source>
        <dbReference type="PROSITE-ProRule" id="PRU00175"/>
    </source>
</evidence>
<evidence type="ECO:0000256" key="4">
    <source>
        <dbReference type="ARBA" id="ARBA00023015"/>
    </source>
</evidence>